<accession>A0A850QR74</accession>
<dbReference type="AlphaFoldDB" id="A0A850QR74"/>
<comment type="caution">
    <text evidence="1">The sequence shown here is derived from an EMBL/GenBank/DDBJ whole genome shotgun (WGS) entry which is preliminary data.</text>
</comment>
<name>A0A850QR74_PHODD</name>
<evidence type="ECO:0008006" key="3">
    <source>
        <dbReference type="Google" id="ProtNLM"/>
    </source>
</evidence>
<dbReference type="InterPro" id="IPR047589">
    <property type="entry name" value="DUF11_rpt"/>
</dbReference>
<proteinExistence type="predicted"/>
<evidence type="ECO:0000313" key="1">
    <source>
        <dbReference type="EMBL" id="NVO99219.1"/>
    </source>
</evidence>
<organism evidence="1 2">
    <name type="scientific">Photobacterium damselae subsp. damselae</name>
    <name type="common">Listonella damsela</name>
    <dbReference type="NCBI Taxonomy" id="85581"/>
    <lineage>
        <taxon>Bacteria</taxon>
        <taxon>Pseudomonadati</taxon>
        <taxon>Pseudomonadota</taxon>
        <taxon>Gammaproteobacteria</taxon>
        <taxon>Vibrionales</taxon>
        <taxon>Vibrionaceae</taxon>
        <taxon>Photobacterium</taxon>
    </lineage>
</organism>
<sequence length="139" mass="14428">YADLDTDCDGAADTDKNYLKQHTTTVEPGQCIVWKLIAVNEGTSDALNTVITDQLTEFTQFESGGSLVSCRNTTDAGTVVALADATYPLQSDDLGPLCLPDGTTGADVIGAVSGNTVTFTVGTLVPGDKAIGHFVVKVD</sequence>
<dbReference type="Proteomes" id="UP000533429">
    <property type="component" value="Unassembled WGS sequence"/>
</dbReference>
<gene>
    <name evidence="1" type="ORF">HWA77_03230</name>
</gene>
<protein>
    <recommendedName>
        <fullName evidence="3">DUF11 domain-containing protein</fullName>
    </recommendedName>
</protein>
<reference evidence="1 2" key="1">
    <citation type="submission" date="2020-06" db="EMBL/GenBank/DDBJ databases">
        <title>Photobacterium damselae subsp. damselae comparative genomics.</title>
        <authorList>
            <person name="Osorio C.R."/>
        </authorList>
    </citation>
    <scope>NUCLEOTIDE SEQUENCE [LARGE SCALE GENOMIC DNA]</scope>
    <source>
        <strain evidence="1 2">TW250/03</strain>
    </source>
</reference>
<dbReference type="NCBIfam" id="TIGR01451">
    <property type="entry name" value="B_ant_repeat"/>
    <property type="match status" value="1"/>
</dbReference>
<dbReference type="EMBL" id="JABXOR010000200">
    <property type="protein sequence ID" value="NVO99219.1"/>
    <property type="molecule type" value="Genomic_DNA"/>
</dbReference>
<feature type="non-terminal residue" evidence="1">
    <location>
        <position position="1"/>
    </location>
</feature>
<evidence type="ECO:0000313" key="2">
    <source>
        <dbReference type="Proteomes" id="UP000533429"/>
    </source>
</evidence>